<evidence type="ECO:0000256" key="5">
    <source>
        <dbReference type="ARBA" id="ARBA00023157"/>
    </source>
</evidence>
<dbReference type="InterPro" id="IPR036249">
    <property type="entry name" value="Thioredoxin-like_sf"/>
</dbReference>
<dbReference type="InterPro" id="IPR051470">
    <property type="entry name" value="Thiol:disulfide_interchange"/>
</dbReference>
<sequence length="294" mass="30778">MSIFDRMFGPGMAGDKSVIRFLLLLSGVPILTVAGFWLVNARADASPSIAPDAVIAALAKRLPKTEVSSIDCKKLPGVCEVAAGSTLFYTDPAARYLIIGRVYDMETRTDLTATRLLELNPDVLVNGAARQGGGSGPSAANGQPDGQRARPAVARNVPLSQLPSKGAIPWGPTSGPKVTVFSDFRCSYCSQLSATLQQIGARVEERPISVLGSRQLSEAVYCSKSPVSALHAAYAGETPQSPKCDTSGLDANEAFARKHGFNGTPVIVRADGAVLEGFRPAPILTAWLKGGPAA</sequence>
<feature type="region of interest" description="Disordered" evidence="8">
    <location>
        <begin position="128"/>
        <end position="151"/>
    </location>
</feature>
<comment type="subcellular location">
    <subcellularLocation>
        <location evidence="1 7">Periplasm</location>
    </subcellularLocation>
</comment>
<dbReference type="GO" id="GO:0042597">
    <property type="term" value="C:periplasmic space"/>
    <property type="evidence" value="ECO:0007669"/>
    <property type="project" value="UniProtKB-SubCell"/>
</dbReference>
<keyword evidence="9" id="KW-0472">Membrane</keyword>
<gene>
    <name evidence="12" type="ORF">FHS79_003561</name>
</gene>
<evidence type="ECO:0000259" key="11">
    <source>
        <dbReference type="Pfam" id="PF13098"/>
    </source>
</evidence>
<dbReference type="EMBL" id="JACIIV010000044">
    <property type="protein sequence ID" value="MBB6229360.1"/>
    <property type="molecule type" value="Genomic_DNA"/>
</dbReference>
<accession>A0A841LA95</accession>
<dbReference type="GO" id="GO:0016853">
    <property type="term" value="F:isomerase activity"/>
    <property type="evidence" value="ECO:0007669"/>
    <property type="project" value="UniProtKB-KW"/>
</dbReference>
<organism evidence="12 13">
    <name type="scientific">Polymorphobacter multimanifer</name>
    <dbReference type="NCBI Taxonomy" id="1070431"/>
    <lineage>
        <taxon>Bacteria</taxon>
        <taxon>Pseudomonadati</taxon>
        <taxon>Pseudomonadota</taxon>
        <taxon>Alphaproteobacteria</taxon>
        <taxon>Sphingomonadales</taxon>
        <taxon>Sphingosinicellaceae</taxon>
        <taxon>Polymorphobacter</taxon>
    </lineage>
</organism>
<evidence type="ECO:0000256" key="6">
    <source>
        <dbReference type="ARBA" id="ARBA00023284"/>
    </source>
</evidence>
<dbReference type="Gene3D" id="3.40.30.10">
    <property type="entry name" value="Glutaredoxin"/>
    <property type="match status" value="1"/>
</dbReference>
<evidence type="ECO:0000256" key="4">
    <source>
        <dbReference type="ARBA" id="ARBA00022764"/>
    </source>
</evidence>
<dbReference type="RefSeq" id="WP_243452982.1">
    <property type="nucleotide sequence ID" value="NZ_BMOX01000083.1"/>
</dbReference>
<evidence type="ECO:0000256" key="8">
    <source>
        <dbReference type="SAM" id="MobiDB-lite"/>
    </source>
</evidence>
<dbReference type="InterPro" id="IPR012336">
    <property type="entry name" value="Thioredoxin-like_fold"/>
</dbReference>
<dbReference type="Gene3D" id="3.10.450.70">
    <property type="entry name" value="Disulphide bond isomerase, DsbC/G, N-terminal"/>
    <property type="match status" value="1"/>
</dbReference>
<keyword evidence="9" id="KW-1133">Transmembrane helix</keyword>
<dbReference type="Pfam" id="PF13098">
    <property type="entry name" value="Thioredoxin_2"/>
    <property type="match status" value="1"/>
</dbReference>
<evidence type="ECO:0000256" key="7">
    <source>
        <dbReference type="RuleBase" id="RU364038"/>
    </source>
</evidence>
<comment type="caution">
    <text evidence="12">The sequence shown here is derived from an EMBL/GenBank/DDBJ whole genome shotgun (WGS) entry which is preliminary data.</text>
</comment>
<keyword evidence="4 7" id="KW-0574">Periplasm</keyword>
<evidence type="ECO:0000256" key="9">
    <source>
        <dbReference type="SAM" id="Phobius"/>
    </source>
</evidence>
<dbReference type="InterPro" id="IPR033954">
    <property type="entry name" value="DiS-bond_Isoase_DsbC/G"/>
</dbReference>
<evidence type="ECO:0000256" key="3">
    <source>
        <dbReference type="ARBA" id="ARBA00022729"/>
    </source>
</evidence>
<keyword evidence="9" id="KW-0812">Transmembrane</keyword>
<keyword evidence="12" id="KW-0413">Isomerase</keyword>
<keyword evidence="5" id="KW-1015">Disulfide bond</keyword>
<evidence type="ECO:0000256" key="1">
    <source>
        <dbReference type="ARBA" id="ARBA00004418"/>
    </source>
</evidence>
<dbReference type="PANTHER" id="PTHR35272">
    <property type="entry name" value="THIOL:DISULFIDE INTERCHANGE PROTEIN DSBC-RELATED"/>
    <property type="match status" value="1"/>
</dbReference>
<dbReference type="SUPFAM" id="SSF54423">
    <property type="entry name" value="DsbC/DsbG N-terminal domain-like"/>
    <property type="match status" value="1"/>
</dbReference>
<dbReference type="Proteomes" id="UP000538147">
    <property type="component" value="Unassembled WGS sequence"/>
</dbReference>
<dbReference type="CDD" id="cd03020">
    <property type="entry name" value="DsbA_DsbC_DsbG"/>
    <property type="match status" value="1"/>
</dbReference>
<evidence type="ECO:0000313" key="12">
    <source>
        <dbReference type="EMBL" id="MBB6229360.1"/>
    </source>
</evidence>
<feature type="transmembrane region" description="Helical" evidence="9">
    <location>
        <begin position="21"/>
        <end position="39"/>
    </location>
</feature>
<evidence type="ECO:0000313" key="13">
    <source>
        <dbReference type="Proteomes" id="UP000538147"/>
    </source>
</evidence>
<evidence type="ECO:0000259" key="10">
    <source>
        <dbReference type="Pfam" id="PF10411"/>
    </source>
</evidence>
<feature type="domain" description="Thioredoxin-like fold" evidence="11">
    <location>
        <begin position="175"/>
        <end position="288"/>
    </location>
</feature>
<reference evidence="12 13" key="1">
    <citation type="submission" date="2020-08" db="EMBL/GenBank/DDBJ databases">
        <title>Genomic Encyclopedia of Type Strains, Phase IV (KMG-IV): sequencing the most valuable type-strain genomes for metagenomic binning, comparative biology and taxonomic classification.</title>
        <authorList>
            <person name="Goeker M."/>
        </authorList>
    </citation>
    <scope>NUCLEOTIDE SEQUENCE [LARGE SCALE GENOMIC DNA]</scope>
    <source>
        <strain evidence="12 13">DSM 102189</strain>
    </source>
</reference>
<comment type="function">
    <text evidence="7">Required for disulfide bond formation in some periplasmic proteins. Acts by transferring its disulfide bond to other proteins and is reduced in the process.</text>
</comment>
<dbReference type="SUPFAM" id="SSF52833">
    <property type="entry name" value="Thioredoxin-like"/>
    <property type="match status" value="1"/>
</dbReference>
<proteinExistence type="inferred from homology"/>
<keyword evidence="6 7" id="KW-0676">Redox-active center</keyword>
<name>A0A841LA95_9SPHN</name>
<dbReference type="InterPro" id="IPR018950">
    <property type="entry name" value="DiS-bond_isomerase_DsbC/G_N"/>
</dbReference>
<comment type="similarity">
    <text evidence="2 7">Belongs to the thioredoxin family. DsbC subfamily.</text>
</comment>
<keyword evidence="3 7" id="KW-0732">Signal</keyword>
<dbReference type="Pfam" id="PF10411">
    <property type="entry name" value="DsbC_N"/>
    <property type="match status" value="1"/>
</dbReference>
<dbReference type="AlphaFoldDB" id="A0A841LA95"/>
<dbReference type="InterPro" id="IPR009094">
    <property type="entry name" value="DiS-bond_isomerase_DsbC/G_N_sf"/>
</dbReference>
<feature type="domain" description="Disulphide bond isomerase DsbC/G N-terminal" evidence="10">
    <location>
        <begin position="51"/>
        <end position="113"/>
    </location>
</feature>
<evidence type="ECO:0000256" key="2">
    <source>
        <dbReference type="ARBA" id="ARBA00009813"/>
    </source>
</evidence>
<protein>
    <recommendedName>
        <fullName evidence="7">Thiol:disulfide interchange protein</fullName>
    </recommendedName>
</protein>
<dbReference type="PANTHER" id="PTHR35272:SF3">
    <property type="entry name" value="THIOL:DISULFIDE INTERCHANGE PROTEIN DSBC"/>
    <property type="match status" value="1"/>
</dbReference>
<keyword evidence="13" id="KW-1185">Reference proteome</keyword>